<evidence type="ECO:0000313" key="1">
    <source>
        <dbReference type="EMBL" id="OGG07412.1"/>
    </source>
</evidence>
<organism evidence="1 2">
    <name type="scientific">Candidatus Gottesmanbacteria bacterium RIFCSPHIGHO2_01_FULL_42_12</name>
    <dbReference type="NCBI Taxonomy" id="1798377"/>
    <lineage>
        <taxon>Bacteria</taxon>
        <taxon>Candidatus Gottesmaniibacteriota</taxon>
    </lineage>
</organism>
<dbReference type="AlphaFoldDB" id="A0A1F5Z5J1"/>
<name>A0A1F5Z5J1_9BACT</name>
<dbReference type="EMBL" id="MFJG01000006">
    <property type="protein sequence ID" value="OGG07412.1"/>
    <property type="molecule type" value="Genomic_DNA"/>
</dbReference>
<reference evidence="1 2" key="1">
    <citation type="journal article" date="2016" name="Nat. Commun.">
        <title>Thousands of microbial genomes shed light on interconnected biogeochemical processes in an aquifer system.</title>
        <authorList>
            <person name="Anantharaman K."/>
            <person name="Brown C.T."/>
            <person name="Hug L.A."/>
            <person name="Sharon I."/>
            <person name="Castelle C.J."/>
            <person name="Probst A.J."/>
            <person name="Thomas B.C."/>
            <person name="Singh A."/>
            <person name="Wilkins M.J."/>
            <person name="Karaoz U."/>
            <person name="Brodie E.L."/>
            <person name="Williams K.H."/>
            <person name="Hubbard S.S."/>
            <person name="Banfield J.F."/>
        </authorList>
    </citation>
    <scope>NUCLEOTIDE SEQUENCE [LARGE SCALE GENOMIC DNA]</scope>
</reference>
<protein>
    <submittedName>
        <fullName evidence="1">Uncharacterized protein</fullName>
    </submittedName>
</protein>
<proteinExistence type="predicted"/>
<dbReference type="Proteomes" id="UP000178681">
    <property type="component" value="Unassembled WGS sequence"/>
</dbReference>
<sequence length="100" mass="11627">MYEWLKKTRELKDKVVRNRNRIVLAGALLIANAKGLEHLSDMEREVVELRARVAVTEQLQDLDTYTACRAFLSSNPMSTEDEDDVRCKAYLDERRQAVTR</sequence>
<evidence type="ECO:0000313" key="2">
    <source>
        <dbReference type="Proteomes" id="UP000178681"/>
    </source>
</evidence>
<dbReference type="STRING" id="1798377.A2872_03005"/>
<comment type="caution">
    <text evidence="1">The sequence shown here is derived from an EMBL/GenBank/DDBJ whole genome shotgun (WGS) entry which is preliminary data.</text>
</comment>
<accession>A0A1F5Z5J1</accession>
<gene>
    <name evidence="1" type="ORF">A2872_03005</name>
</gene>